<dbReference type="InterPro" id="IPR039420">
    <property type="entry name" value="WalR-like"/>
</dbReference>
<evidence type="ECO:0008006" key="6">
    <source>
        <dbReference type="Google" id="ProtNLM"/>
    </source>
</evidence>
<dbReference type="Pfam" id="PF00072">
    <property type="entry name" value="Response_reg"/>
    <property type="match status" value="1"/>
</dbReference>
<protein>
    <recommendedName>
        <fullName evidence="6">HTH luxR-type domain-containing protein</fullName>
    </recommendedName>
</protein>
<dbReference type="CDD" id="cd06170">
    <property type="entry name" value="LuxR_C_like"/>
    <property type="match status" value="1"/>
</dbReference>
<dbReference type="PROSITE" id="PS50110">
    <property type="entry name" value="RESPONSE_REGULATORY"/>
    <property type="match status" value="1"/>
</dbReference>
<dbReference type="PRINTS" id="PR00038">
    <property type="entry name" value="HTHLUXR"/>
</dbReference>
<evidence type="ECO:0000259" key="3">
    <source>
        <dbReference type="PROSITE" id="PS50043"/>
    </source>
</evidence>
<dbReference type="GO" id="GO:0006355">
    <property type="term" value="P:regulation of DNA-templated transcription"/>
    <property type="evidence" value="ECO:0007669"/>
    <property type="project" value="InterPro"/>
</dbReference>
<evidence type="ECO:0000256" key="2">
    <source>
        <dbReference type="ARBA" id="ARBA00023125"/>
    </source>
</evidence>
<dbReference type="SUPFAM" id="SSF46894">
    <property type="entry name" value="C-terminal effector domain of the bipartite response regulators"/>
    <property type="match status" value="1"/>
</dbReference>
<dbReference type="EMBL" id="LAZR01035074">
    <property type="protein sequence ID" value="KKL28509.1"/>
    <property type="molecule type" value="Genomic_DNA"/>
</dbReference>
<dbReference type="CDD" id="cd17535">
    <property type="entry name" value="REC_NarL-like"/>
    <property type="match status" value="1"/>
</dbReference>
<dbReference type="PROSITE" id="PS50043">
    <property type="entry name" value="HTH_LUXR_2"/>
    <property type="match status" value="1"/>
</dbReference>
<dbReference type="PANTHER" id="PTHR43214:SF43">
    <property type="entry name" value="TWO-COMPONENT RESPONSE REGULATOR"/>
    <property type="match status" value="1"/>
</dbReference>
<dbReference type="PROSITE" id="PS00622">
    <property type="entry name" value="HTH_LUXR_1"/>
    <property type="match status" value="1"/>
</dbReference>
<evidence type="ECO:0000313" key="5">
    <source>
        <dbReference type="EMBL" id="KKL28509.1"/>
    </source>
</evidence>
<dbReference type="InterPro" id="IPR000792">
    <property type="entry name" value="Tscrpt_reg_LuxR_C"/>
</dbReference>
<dbReference type="SMART" id="SM00448">
    <property type="entry name" value="REC"/>
    <property type="match status" value="1"/>
</dbReference>
<feature type="domain" description="Response regulatory" evidence="4">
    <location>
        <begin position="47"/>
        <end position="163"/>
    </location>
</feature>
<dbReference type="Gene3D" id="3.40.50.2300">
    <property type="match status" value="1"/>
</dbReference>
<evidence type="ECO:0000256" key="1">
    <source>
        <dbReference type="ARBA" id="ARBA00022553"/>
    </source>
</evidence>
<dbReference type="GO" id="GO:0003677">
    <property type="term" value="F:DNA binding"/>
    <property type="evidence" value="ECO:0007669"/>
    <property type="project" value="UniProtKB-KW"/>
</dbReference>
<dbReference type="AlphaFoldDB" id="A0A0F9C2V3"/>
<dbReference type="PANTHER" id="PTHR43214">
    <property type="entry name" value="TWO-COMPONENT RESPONSE REGULATOR"/>
    <property type="match status" value="1"/>
</dbReference>
<sequence length="260" mass="28460">MCGLNTAILAPINSSNKRPSLVSLVSRESGRNGNGWWLTIRSARPATASAALAGVIVRQGIKLLVSQEKDMVVCAEADSADGALEAIERSKPHVATVDLSLKDSSGLELIKDMRIRHPEVLALVLSMRDETFYAERVLRAGARGYITKEEGTERVIEGIRAVDAGQIYVSQRVSSRLLSGFATSQSADGVRSVGRLTDRELEVFEMIGAGLTTREIAERLHLSVKTIDSHREHIKDKLQIANATELLKHAIHWTQGQDDR</sequence>
<evidence type="ECO:0000259" key="4">
    <source>
        <dbReference type="PROSITE" id="PS50110"/>
    </source>
</evidence>
<dbReference type="Pfam" id="PF00196">
    <property type="entry name" value="GerE"/>
    <property type="match status" value="1"/>
</dbReference>
<proteinExistence type="predicted"/>
<dbReference type="InterPro" id="IPR016032">
    <property type="entry name" value="Sig_transdc_resp-reg_C-effctor"/>
</dbReference>
<comment type="caution">
    <text evidence="5">The sequence shown here is derived from an EMBL/GenBank/DDBJ whole genome shotgun (WGS) entry which is preliminary data.</text>
</comment>
<gene>
    <name evidence="5" type="ORF">LCGC14_2374420</name>
</gene>
<dbReference type="SMART" id="SM00421">
    <property type="entry name" value="HTH_LUXR"/>
    <property type="match status" value="1"/>
</dbReference>
<name>A0A0F9C2V3_9ZZZZ</name>
<organism evidence="5">
    <name type="scientific">marine sediment metagenome</name>
    <dbReference type="NCBI Taxonomy" id="412755"/>
    <lineage>
        <taxon>unclassified sequences</taxon>
        <taxon>metagenomes</taxon>
        <taxon>ecological metagenomes</taxon>
    </lineage>
</organism>
<dbReference type="InterPro" id="IPR011006">
    <property type="entry name" value="CheY-like_superfamily"/>
</dbReference>
<dbReference type="InterPro" id="IPR058245">
    <property type="entry name" value="NreC/VraR/RcsB-like_REC"/>
</dbReference>
<keyword evidence="1" id="KW-0597">Phosphoprotein</keyword>
<feature type="domain" description="HTH luxR-type" evidence="3">
    <location>
        <begin position="189"/>
        <end position="254"/>
    </location>
</feature>
<reference evidence="5" key="1">
    <citation type="journal article" date="2015" name="Nature">
        <title>Complex archaea that bridge the gap between prokaryotes and eukaryotes.</title>
        <authorList>
            <person name="Spang A."/>
            <person name="Saw J.H."/>
            <person name="Jorgensen S.L."/>
            <person name="Zaremba-Niedzwiedzka K."/>
            <person name="Martijn J."/>
            <person name="Lind A.E."/>
            <person name="van Eijk R."/>
            <person name="Schleper C."/>
            <person name="Guy L."/>
            <person name="Ettema T.J."/>
        </authorList>
    </citation>
    <scope>NUCLEOTIDE SEQUENCE</scope>
</reference>
<keyword evidence="2" id="KW-0238">DNA-binding</keyword>
<accession>A0A0F9C2V3</accession>
<dbReference type="SUPFAM" id="SSF52172">
    <property type="entry name" value="CheY-like"/>
    <property type="match status" value="1"/>
</dbReference>
<dbReference type="GO" id="GO:0000160">
    <property type="term" value="P:phosphorelay signal transduction system"/>
    <property type="evidence" value="ECO:0007669"/>
    <property type="project" value="InterPro"/>
</dbReference>
<dbReference type="InterPro" id="IPR001789">
    <property type="entry name" value="Sig_transdc_resp-reg_receiver"/>
</dbReference>